<dbReference type="InterPro" id="IPR036249">
    <property type="entry name" value="Thioredoxin-like_sf"/>
</dbReference>
<evidence type="ECO:0000256" key="3">
    <source>
        <dbReference type="ARBA" id="ARBA00022630"/>
    </source>
</evidence>
<keyword evidence="3" id="KW-0285">Flavoprotein</keyword>
<dbReference type="PANTHER" id="PTHR43004:SF19">
    <property type="entry name" value="BINDING MONOOXYGENASE, PUTATIVE (JCVI)-RELATED"/>
    <property type="match status" value="1"/>
</dbReference>
<dbReference type="Pfam" id="PF01494">
    <property type="entry name" value="FAD_binding_3"/>
    <property type="match status" value="1"/>
</dbReference>
<dbReference type="Gene3D" id="3.40.30.20">
    <property type="match status" value="1"/>
</dbReference>
<dbReference type="Proteomes" id="UP001500967">
    <property type="component" value="Unassembled WGS sequence"/>
</dbReference>
<evidence type="ECO:0000259" key="7">
    <source>
        <dbReference type="Pfam" id="PF07976"/>
    </source>
</evidence>
<reference evidence="8 9" key="1">
    <citation type="journal article" date="2019" name="Int. J. Syst. Evol. Microbiol.">
        <title>The Global Catalogue of Microorganisms (GCM) 10K type strain sequencing project: providing services to taxonomists for standard genome sequencing and annotation.</title>
        <authorList>
            <consortium name="The Broad Institute Genomics Platform"/>
            <consortium name="The Broad Institute Genome Sequencing Center for Infectious Disease"/>
            <person name="Wu L."/>
            <person name="Ma J."/>
        </authorList>
    </citation>
    <scope>NUCLEOTIDE SEQUENCE [LARGE SCALE GENOMIC DNA]</scope>
    <source>
        <strain evidence="8 9">JCM 10425</strain>
    </source>
</reference>
<dbReference type="SUPFAM" id="SSF52833">
    <property type="entry name" value="Thioredoxin-like"/>
    <property type="match status" value="1"/>
</dbReference>
<evidence type="ECO:0000259" key="6">
    <source>
        <dbReference type="Pfam" id="PF01494"/>
    </source>
</evidence>
<dbReference type="InterPro" id="IPR050641">
    <property type="entry name" value="RIFMO-like"/>
</dbReference>
<feature type="domain" description="FAD-binding" evidence="6">
    <location>
        <begin position="4"/>
        <end position="334"/>
    </location>
</feature>
<evidence type="ECO:0000313" key="8">
    <source>
        <dbReference type="EMBL" id="GAA0278093.1"/>
    </source>
</evidence>
<accession>A0ABN0V701</accession>
<dbReference type="Gene3D" id="3.50.50.60">
    <property type="entry name" value="FAD/NAD(P)-binding domain"/>
    <property type="match status" value="1"/>
</dbReference>
<dbReference type="SUPFAM" id="SSF51905">
    <property type="entry name" value="FAD/NAD(P)-binding domain"/>
    <property type="match status" value="1"/>
</dbReference>
<dbReference type="PANTHER" id="PTHR43004">
    <property type="entry name" value="TRK SYSTEM POTASSIUM UPTAKE PROTEIN"/>
    <property type="match status" value="1"/>
</dbReference>
<dbReference type="EMBL" id="BAAAGX010000037">
    <property type="protein sequence ID" value="GAA0278093.1"/>
    <property type="molecule type" value="Genomic_DNA"/>
</dbReference>
<dbReference type="InterPro" id="IPR002938">
    <property type="entry name" value="FAD-bd"/>
</dbReference>
<dbReference type="Gene3D" id="3.30.70.2450">
    <property type="match status" value="1"/>
</dbReference>
<sequence length="475" mass="50905">MRMTDVLVIGAGPTGLTLAIDLARRGVPVRIVDAAPGPSGASRGKGIQPRTQEVFDDLGVIDEILATARPYPPMRAYRGDTVVWEGTLGEPRAAAPDVPYPGIVMLPQQLTELALRNRLAALGVAVEYGTPVADLTQDDDGVTAAGIRATYAVGADGGRSTVRKALDIPFLGDTFDTERMALADVRFSDGRLDRDHWHIWGDLATQELRLGLCPLPGTDTFQLTAPLAPDEEPADLQRFVTERSGRDDLVFTEVTWRSLYRVNIRLAASYRRGRVFLAGDAAHAHSPAGGQGLNTGVQDAYNLGWKLAAVLAGAHPDLLDTYQAERQPVAADVLGLSTLLLRGSQDAPRRGRDTDQLDVHYRDSALSVDTRRVPGPLRAGDRAPDAPLGDGTLFDRFRGPHATVLAFRPAPALDHAVELNTGAQAAYGSYGIDPEAGGYVVVRPDGYVGLLADDADAVRDYLSTALDRSHYSPVP</sequence>
<dbReference type="InterPro" id="IPR036188">
    <property type="entry name" value="FAD/NAD-bd_sf"/>
</dbReference>
<keyword evidence="4" id="KW-0274">FAD</keyword>
<dbReference type="InterPro" id="IPR038220">
    <property type="entry name" value="PHOX_C_sf"/>
</dbReference>
<evidence type="ECO:0000256" key="5">
    <source>
        <dbReference type="ARBA" id="ARBA00023002"/>
    </source>
</evidence>
<evidence type="ECO:0000256" key="2">
    <source>
        <dbReference type="ARBA" id="ARBA00007801"/>
    </source>
</evidence>
<comment type="caution">
    <text evidence="8">The sequence shown here is derived from an EMBL/GenBank/DDBJ whole genome shotgun (WGS) entry which is preliminary data.</text>
</comment>
<dbReference type="Pfam" id="PF07976">
    <property type="entry name" value="Phe_hydrox_dim"/>
    <property type="match status" value="1"/>
</dbReference>
<keyword evidence="5" id="KW-0560">Oxidoreductase</keyword>
<evidence type="ECO:0000313" key="9">
    <source>
        <dbReference type="Proteomes" id="UP001500967"/>
    </source>
</evidence>
<dbReference type="NCBIfam" id="NF004832">
    <property type="entry name" value="PRK06184.1"/>
    <property type="match status" value="1"/>
</dbReference>
<proteinExistence type="inferred from homology"/>
<dbReference type="InterPro" id="IPR012941">
    <property type="entry name" value="Phe_hydrox_C_dim_dom"/>
</dbReference>
<comment type="similarity">
    <text evidence="2">Belongs to the PheA/TfdB FAD monooxygenase family.</text>
</comment>
<gene>
    <name evidence="8" type="ORF">GCM10009539_77350</name>
</gene>
<name>A0ABN0V701_9ACTN</name>
<evidence type="ECO:0000256" key="4">
    <source>
        <dbReference type="ARBA" id="ARBA00022827"/>
    </source>
</evidence>
<evidence type="ECO:0000256" key="1">
    <source>
        <dbReference type="ARBA" id="ARBA00001974"/>
    </source>
</evidence>
<comment type="cofactor">
    <cofactor evidence="1">
        <name>FAD</name>
        <dbReference type="ChEBI" id="CHEBI:57692"/>
    </cofactor>
</comment>
<keyword evidence="9" id="KW-1185">Reference proteome</keyword>
<protein>
    <submittedName>
        <fullName evidence="8">FAD-dependent oxidoreductase</fullName>
    </submittedName>
</protein>
<dbReference type="PRINTS" id="PR00420">
    <property type="entry name" value="RNGMNOXGNASE"/>
</dbReference>
<organism evidence="8 9">
    <name type="scientific">Cryptosporangium japonicum</name>
    <dbReference type="NCBI Taxonomy" id="80872"/>
    <lineage>
        <taxon>Bacteria</taxon>
        <taxon>Bacillati</taxon>
        <taxon>Actinomycetota</taxon>
        <taxon>Actinomycetes</taxon>
        <taxon>Cryptosporangiales</taxon>
        <taxon>Cryptosporangiaceae</taxon>
        <taxon>Cryptosporangium</taxon>
    </lineage>
</organism>
<feature type="domain" description="Phenol hydroxylase-like C-terminal dimerisation" evidence="7">
    <location>
        <begin position="419"/>
        <end position="466"/>
    </location>
</feature>